<gene>
    <name evidence="2" type="ORF">YOLOSWAG_301</name>
</gene>
<evidence type="ECO:0000256" key="1">
    <source>
        <dbReference type="SAM" id="MobiDB-lite"/>
    </source>
</evidence>
<name>A0A1S6L3K9_9CAUD</name>
<dbReference type="EMBL" id="KY448244">
    <property type="protein sequence ID" value="AQT28771.1"/>
    <property type="molecule type" value="Genomic_DNA"/>
</dbReference>
<evidence type="ECO:0000313" key="2">
    <source>
        <dbReference type="EMBL" id="AQT28771.1"/>
    </source>
</evidence>
<evidence type="ECO:0000313" key="3">
    <source>
        <dbReference type="Proteomes" id="UP000221250"/>
    </source>
</evidence>
<reference evidence="2 3" key="1">
    <citation type="submission" date="2017-01" db="EMBL/GenBank/DDBJ databases">
        <authorList>
            <person name="Mah S.A."/>
            <person name="Swanson W.J."/>
            <person name="Moy G.W."/>
            <person name="Vacquier V.D."/>
        </authorList>
    </citation>
    <scope>NUCLEOTIDE SEQUENCE [LARGE SCALE GENOMIC DNA]</scope>
</reference>
<keyword evidence="3" id="KW-1185">Reference proteome</keyword>
<sequence length="146" mass="16560">MNELHYVSQLIELRLTPGGDVYSAHRAFVSLSGGKILDTGHVLNVTVLKIARNTLMVSVQLEAYDPKLVRTLKARLHVFMRQVHKLCLKYDLELNVPEPVTEPRSNNVEAQEKEQAQRTRIQPKPRKENIRPCRVVVGGVSFHVDA</sequence>
<organism evidence="2 3">
    <name type="scientific">Erwinia phage vB_EamM_Yoloswag</name>
    <dbReference type="NCBI Taxonomy" id="1958956"/>
    <lineage>
        <taxon>Viruses</taxon>
        <taxon>Duplodnaviria</taxon>
        <taxon>Heunggongvirae</taxon>
        <taxon>Uroviricota</taxon>
        <taxon>Caudoviricetes</taxon>
        <taxon>Yoloswagvirus</taxon>
        <taxon>Yoloswagvirus yoloswag</taxon>
    </lineage>
</organism>
<dbReference type="Proteomes" id="UP000221250">
    <property type="component" value="Segment"/>
</dbReference>
<accession>A0A1S6L3K9</accession>
<feature type="region of interest" description="Disordered" evidence="1">
    <location>
        <begin position="99"/>
        <end position="125"/>
    </location>
</feature>
<proteinExistence type="predicted"/>
<protein>
    <submittedName>
        <fullName evidence="2">Uncharacterized protein</fullName>
    </submittedName>
</protein>